<keyword evidence="11 15" id="KW-0456">Lyase</keyword>
<feature type="active site" description="Proton donor; for beta-elimination activity" evidence="15">
    <location>
        <position position="58"/>
    </location>
</feature>
<keyword evidence="7 15" id="KW-0378">Hydrolase</keyword>
<dbReference type="InterPro" id="IPR012319">
    <property type="entry name" value="FPG_cat"/>
</dbReference>
<feature type="domain" description="FPG-type" evidence="16">
    <location>
        <begin position="237"/>
        <end position="270"/>
    </location>
</feature>
<evidence type="ECO:0000313" key="20">
    <source>
        <dbReference type="Proteomes" id="UP000323502"/>
    </source>
</evidence>
<dbReference type="EMBL" id="FNBI01000001">
    <property type="protein sequence ID" value="SDE67807.1"/>
    <property type="molecule type" value="Genomic_DNA"/>
</dbReference>
<dbReference type="OrthoDB" id="9800855at2"/>
<evidence type="ECO:0000313" key="18">
    <source>
        <dbReference type="EMBL" id="MWC45162.1"/>
    </source>
</evidence>
<dbReference type="EMBL" id="WSUT01000005">
    <property type="protein sequence ID" value="MWC45162.1"/>
    <property type="molecule type" value="Genomic_DNA"/>
</dbReference>
<comment type="similarity">
    <text evidence="2 15">Belongs to the FPG family.</text>
</comment>
<dbReference type="SUPFAM" id="SSF57716">
    <property type="entry name" value="Glucocorticoid receptor-like (DNA-binding domain)"/>
    <property type="match status" value="1"/>
</dbReference>
<dbReference type="Pfam" id="PF06827">
    <property type="entry name" value="zf-FPG_IleRS"/>
    <property type="match status" value="1"/>
</dbReference>
<keyword evidence="13 15" id="KW-0326">Glycosidase</keyword>
<dbReference type="PROSITE" id="PS51066">
    <property type="entry name" value="ZF_FPG_2"/>
    <property type="match status" value="1"/>
</dbReference>
<evidence type="ECO:0000313" key="19">
    <source>
        <dbReference type="EMBL" id="SDE67807.1"/>
    </source>
</evidence>
<dbReference type="InterPro" id="IPR015886">
    <property type="entry name" value="H2TH_FPG"/>
</dbReference>
<dbReference type="Gene3D" id="3.20.190.10">
    <property type="entry name" value="MutM-like, N-terminal"/>
    <property type="match status" value="1"/>
</dbReference>
<evidence type="ECO:0000256" key="1">
    <source>
        <dbReference type="ARBA" id="ARBA00001668"/>
    </source>
</evidence>
<dbReference type="InterPro" id="IPR000214">
    <property type="entry name" value="Znf_DNA_glyclase/AP_lyase"/>
</dbReference>
<evidence type="ECO:0000256" key="15">
    <source>
        <dbReference type="HAMAP-Rule" id="MF_00103"/>
    </source>
</evidence>
<dbReference type="GO" id="GO:0140078">
    <property type="term" value="F:class I DNA-(apurinic or apyrimidinic site) endonuclease activity"/>
    <property type="evidence" value="ECO:0007669"/>
    <property type="project" value="UniProtKB-EC"/>
</dbReference>
<dbReference type="PROSITE" id="PS51068">
    <property type="entry name" value="FPG_CAT"/>
    <property type="match status" value="1"/>
</dbReference>
<sequence>MPELPEVETTVRGLTPVLSGQRLTLVETRRADLRRAFPVDLRQRMTGAVVTSLGRRAKYGLIDTDRGDTMIFHLGMSGRWRIDPGEAQPHDHLVIETEAGRRLALNDARRFGFVDLVRTTALDAYPPFAAMGPEPLGPALTGAYLHDALKGRAAPIKAMLLDQQIVAGLGNIYVCEALNVAGIAPGRAGGQIARARLDRLVEAIRSVLEAAIAAGGSSLRDYVRPDGELGYFSKEWRVYGREGEGCPCGTTVQRRVDSGRSTFWCPACQKG</sequence>
<name>A0A1G7EW14_9SPHN</name>
<dbReference type="SMART" id="SM00898">
    <property type="entry name" value="Fapy_DNA_glyco"/>
    <property type="match status" value="1"/>
</dbReference>
<reference evidence="19 20" key="1">
    <citation type="submission" date="2016-10" db="EMBL/GenBank/DDBJ databases">
        <authorList>
            <person name="Varghese N."/>
            <person name="Submissions S."/>
        </authorList>
    </citation>
    <scope>NUCLEOTIDE SEQUENCE [LARGE SCALE GENOMIC DNA]</scope>
    <source>
        <strain evidence="19 20">S7-754</strain>
    </source>
</reference>
<keyword evidence="20" id="KW-1185">Reference proteome</keyword>
<dbReference type="InterPro" id="IPR035937">
    <property type="entry name" value="FPG_N"/>
</dbReference>
<gene>
    <name evidence="15 18" type="primary">mutM</name>
    <name evidence="15" type="synonym">fpg</name>
    <name evidence="18" type="ORF">GQR91_16215</name>
    <name evidence="19" type="ORF">SAMN05216557_101123</name>
</gene>
<reference evidence="18 21" key="2">
    <citation type="submission" date="2019-12" db="EMBL/GenBank/DDBJ databases">
        <authorList>
            <person name="Zheng J."/>
        </authorList>
    </citation>
    <scope>NUCLEOTIDE SEQUENCE [LARGE SCALE GENOMIC DNA]</scope>
    <source>
        <strain evidence="18 21">DSM 27347</strain>
    </source>
</reference>
<keyword evidence="8 15" id="KW-0862">Zinc</keyword>
<dbReference type="GO" id="GO:0008270">
    <property type="term" value="F:zinc ion binding"/>
    <property type="evidence" value="ECO:0007669"/>
    <property type="project" value="UniProtKB-UniRule"/>
</dbReference>
<dbReference type="InterPro" id="IPR010663">
    <property type="entry name" value="Znf_FPG/IleRS"/>
</dbReference>
<dbReference type="AlphaFoldDB" id="A0A1G7EW14"/>
<dbReference type="Proteomes" id="UP000436801">
    <property type="component" value="Unassembled WGS sequence"/>
</dbReference>
<evidence type="ECO:0000256" key="9">
    <source>
        <dbReference type="ARBA" id="ARBA00023125"/>
    </source>
</evidence>
<comment type="catalytic activity">
    <reaction evidence="14 15">
        <text>2'-deoxyribonucleotide-(2'-deoxyribose 5'-phosphate)-2'-deoxyribonucleotide-DNA = a 3'-end 2'-deoxyribonucleotide-(2,3-dehydro-2,3-deoxyribose 5'-phosphate)-DNA + a 5'-end 5'-phospho-2'-deoxyribonucleoside-DNA + H(+)</text>
        <dbReference type="Rhea" id="RHEA:66592"/>
        <dbReference type="Rhea" id="RHEA-COMP:13180"/>
        <dbReference type="Rhea" id="RHEA-COMP:16897"/>
        <dbReference type="Rhea" id="RHEA-COMP:17067"/>
        <dbReference type="ChEBI" id="CHEBI:15378"/>
        <dbReference type="ChEBI" id="CHEBI:136412"/>
        <dbReference type="ChEBI" id="CHEBI:157695"/>
        <dbReference type="ChEBI" id="CHEBI:167181"/>
        <dbReference type="EC" id="4.2.99.18"/>
    </reaction>
</comment>
<dbReference type="InterPro" id="IPR020629">
    <property type="entry name" value="FPG_Glyclase"/>
</dbReference>
<dbReference type="InterPro" id="IPR015887">
    <property type="entry name" value="DNA_glyclase_Znf_dom_DNA_BS"/>
</dbReference>
<keyword evidence="9 15" id="KW-0238">DNA-binding</keyword>
<feature type="active site" description="Schiff-base intermediate with DNA" evidence="15">
    <location>
        <position position="2"/>
    </location>
</feature>
<evidence type="ECO:0000256" key="10">
    <source>
        <dbReference type="ARBA" id="ARBA00023204"/>
    </source>
</evidence>
<feature type="active site" description="Proton donor" evidence="15">
    <location>
        <position position="3"/>
    </location>
</feature>
<evidence type="ECO:0000256" key="5">
    <source>
        <dbReference type="ARBA" id="ARBA00022763"/>
    </source>
</evidence>
<dbReference type="SMART" id="SM01232">
    <property type="entry name" value="H2TH"/>
    <property type="match status" value="1"/>
</dbReference>
<comment type="cofactor">
    <cofactor evidence="15">
        <name>Zn(2+)</name>
        <dbReference type="ChEBI" id="CHEBI:29105"/>
    </cofactor>
    <text evidence="15">Binds 1 zinc ion per subunit.</text>
</comment>
<feature type="active site" description="Proton donor; for delta-elimination activity" evidence="15">
    <location>
        <position position="260"/>
    </location>
</feature>
<evidence type="ECO:0000256" key="7">
    <source>
        <dbReference type="ARBA" id="ARBA00022801"/>
    </source>
</evidence>
<evidence type="ECO:0000256" key="6">
    <source>
        <dbReference type="ARBA" id="ARBA00022771"/>
    </source>
</evidence>
<dbReference type="GO" id="GO:0034039">
    <property type="term" value="F:8-oxo-7,8-dihydroguanine DNA N-glycosylase activity"/>
    <property type="evidence" value="ECO:0007669"/>
    <property type="project" value="TreeGrafter"/>
</dbReference>
<evidence type="ECO:0000256" key="3">
    <source>
        <dbReference type="ARBA" id="ARBA00011245"/>
    </source>
</evidence>
<evidence type="ECO:0000256" key="4">
    <source>
        <dbReference type="ARBA" id="ARBA00022723"/>
    </source>
</evidence>
<dbReference type="PROSITE" id="PS01242">
    <property type="entry name" value="ZF_FPG_1"/>
    <property type="match status" value="1"/>
</dbReference>
<proteinExistence type="inferred from homology"/>
<evidence type="ECO:0000256" key="2">
    <source>
        <dbReference type="ARBA" id="ARBA00009409"/>
    </source>
</evidence>
<evidence type="ECO:0000256" key="12">
    <source>
        <dbReference type="ARBA" id="ARBA00023268"/>
    </source>
</evidence>
<protein>
    <recommendedName>
        <fullName evidence="15">Formamidopyrimidine-DNA glycosylase</fullName>
        <shortName evidence="15">Fapy-DNA glycosylase</shortName>
        <ecNumber evidence="15">3.2.2.23</ecNumber>
    </recommendedName>
    <alternativeName>
        <fullName evidence="15">DNA-(apurinic or apyrimidinic site) lyase MutM</fullName>
        <shortName evidence="15">AP lyase MutM</shortName>
        <ecNumber evidence="15">4.2.99.18</ecNumber>
    </alternativeName>
</protein>
<keyword evidence="12 15" id="KW-0511">Multifunctional enzyme</keyword>
<evidence type="ECO:0000256" key="13">
    <source>
        <dbReference type="ARBA" id="ARBA00023295"/>
    </source>
</evidence>
<feature type="domain" description="Formamidopyrimidine-DNA glycosylase catalytic" evidence="17">
    <location>
        <begin position="2"/>
        <end position="112"/>
    </location>
</feature>
<dbReference type="Proteomes" id="UP000323502">
    <property type="component" value="Unassembled WGS sequence"/>
</dbReference>
<dbReference type="Pfam" id="PF01149">
    <property type="entry name" value="Fapy_DNA_glyco"/>
    <property type="match status" value="1"/>
</dbReference>
<keyword evidence="4 15" id="KW-0479">Metal-binding</keyword>
<feature type="binding site" evidence="15">
    <location>
        <position position="90"/>
    </location>
    <ligand>
        <name>DNA</name>
        <dbReference type="ChEBI" id="CHEBI:16991"/>
    </ligand>
</feature>
<keyword evidence="10 15" id="KW-0234">DNA repair</keyword>
<evidence type="ECO:0000256" key="14">
    <source>
        <dbReference type="ARBA" id="ARBA00044632"/>
    </source>
</evidence>
<dbReference type="Gene3D" id="1.10.8.50">
    <property type="match status" value="1"/>
</dbReference>
<dbReference type="SUPFAM" id="SSF81624">
    <property type="entry name" value="N-terminal domain of MutM-like DNA repair proteins"/>
    <property type="match status" value="1"/>
</dbReference>
<dbReference type="SUPFAM" id="SSF46946">
    <property type="entry name" value="S13-like H2TH domain"/>
    <property type="match status" value="1"/>
</dbReference>
<keyword evidence="5 15" id="KW-0227">DNA damage</keyword>
<organism evidence="19 20">
    <name type="scientific">Sphingomonas carotinifaciens</name>
    <dbReference type="NCBI Taxonomy" id="1166323"/>
    <lineage>
        <taxon>Bacteria</taxon>
        <taxon>Pseudomonadati</taxon>
        <taxon>Pseudomonadota</taxon>
        <taxon>Alphaproteobacteria</taxon>
        <taxon>Sphingomonadales</taxon>
        <taxon>Sphingomonadaceae</taxon>
        <taxon>Sphingomonas</taxon>
    </lineage>
</organism>
<evidence type="ECO:0000259" key="17">
    <source>
        <dbReference type="PROSITE" id="PS51068"/>
    </source>
</evidence>
<dbReference type="NCBIfam" id="NF002211">
    <property type="entry name" value="PRK01103.1"/>
    <property type="match status" value="1"/>
</dbReference>
<dbReference type="NCBIfam" id="TIGR00577">
    <property type="entry name" value="fpg"/>
    <property type="match status" value="1"/>
</dbReference>
<keyword evidence="6 15" id="KW-0863">Zinc-finger</keyword>
<evidence type="ECO:0000256" key="8">
    <source>
        <dbReference type="ARBA" id="ARBA00022833"/>
    </source>
</evidence>
<dbReference type="FunFam" id="1.10.8.50:FF:000003">
    <property type="entry name" value="Formamidopyrimidine-DNA glycosylase"/>
    <property type="match status" value="1"/>
</dbReference>
<dbReference type="GO" id="GO:0006284">
    <property type="term" value="P:base-excision repair"/>
    <property type="evidence" value="ECO:0007669"/>
    <property type="project" value="InterPro"/>
</dbReference>
<dbReference type="HAMAP" id="MF_00103">
    <property type="entry name" value="Fapy_DNA_glycosyl"/>
    <property type="match status" value="1"/>
</dbReference>
<dbReference type="PANTHER" id="PTHR22993">
    <property type="entry name" value="FORMAMIDOPYRIMIDINE-DNA GLYCOSYLASE"/>
    <property type="match status" value="1"/>
</dbReference>
<comment type="subunit">
    <text evidence="3 15">Monomer.</text>
</comment>
<dbReference type="InterPro" id="IPR010979">
    <property type="entry name" value="Ribosomal_uS13-like_H2TH"/>
</dbReference>
<feature type="binding site" evidence="15">
    <location>
        <position position="109"/>
    </location>
    <ligand>
        <name>DNA</name>
        <dbReference type="ChEBI" id="CHEBI:16991"/>
    </ligand>
</feature>
<evidence type="ECO:0000256" key="11">
    <source>
        <dbReference type="ARBA" id="ARBA00023239"/>
    </source>
</evidence>
<dbReference type="GO" id="GO:0003684">
    <property type="term" value="F:damaged DNA binding"/>
    <property type="evidence" value="ECO:0007669"/>
    <property type="project" value="InterPro"/>
</dbReference>
<comment type="catalytic activity">
    <reaction evidence="1 15">
        <text>Hydrolysis of DNA containing ring-opened 7-methylguanine residues, releasing 2,6-diamino-4-hydroxy-5-(N-methyl)formamidopyrimidine.</text>
        <dbReference type="EC" id="3.2.2.23"/>
    </reaction>
</comment>
<dbReference type="EC" id="4.2.99.18" evidence="15"/>
<dbReference type="PANTHER" id="PTHR22993:SF9">
    <property type="entry name" value="FORMAMIDOPYRIMIDINE-DNA GLYCOSYLASE"/>
    <property type="match status" value="1"/>
</dbReference>
<accession>A0A1G7EW14</accession>
<feature type="binding site" evidence="15">
    <location>
        <position position="152"/>
    </location>
    <ligand>
        <name>DNA</name>
        <dbReference type="ChEBI" id="CHEBI:16991"/>
    </ligand>
</feature>
<evidence type="ECO:0000313" key="21">
    <source>
        <dbReference type="Proteomes" id="UP000436801"/>
    </source>
</evidence>
<comment type="function">
    <text evidence="15">Involved in base excision repair of DNA damaged by oxidation or by mutagenic agents. Acts as DNA glycosylase that recognizes and removes damaged bases. Has a preference for oxidized purines, such as 7,8-dihydro-8-oxoguanine (8-oxoG). Has AP (apurinic/apyrimidinic) lyase activity and introduces nicks in the DNA strand. Cleaves the DNA backbone by beta-delta elimination to generate a single-strand break at the site of the removed base with both 3'- and 5'-phosphates.</text>
</comment>
<dbReference type="Pfam" id="PF06831">
    <property type="entry name" value="H2TH"/>
    <property type="match status" value="1"/>
</dbReference>
<dbReference type="RefSeq" id="WP_149680781.1">
    <property type="nucleotide sequence ID" value="NZ_FNBI01000001.1"/>
</dbReference>
<dbReference type="CDD" id="cd08966">
    <property type="entry name" value="EcFpg-like_N"/>
    <property type="match status" value="1"/>
</dbReference>
<evidence type="ECO:0000259" key="16">
    <source>
        <dbReference type="PROSITE" id="PS51066"/>
    </source>
</evidence>
<dbReference type="EC" id="3.2.2.23" evidence="15"/>